<dbReference type="GO" id="GO:0008483">
    <property type="term" value="F:transaminase activity"/>
    <property type="evidence" value="ECO:0007669"/>
    <property type="project" value="UniProtKB-KW"/>
</dbReference>
<evidence type="ECO:0000313" key="9">
    <source>
        <dbReference type="Proteomes" id="UP001184230"/>
    </source>
</evidence>
<evidence type="ECO:0000256" key="4">
    <source>
        <dbReference type="ARBA" id="ARBA00022679"/>
    </source>
</evidence>
<dbReference type="InterPro" id="IPR015424">
    <property type="entry name" value="PyrdxlP-dep_Trfase"/>
</dbReference>
<comment type="caution">
    <text evidence="8">The sequence shown here is derived from an EMBL/GenBank/DDBJ whole genome shotgun (WGS) entry which is preliminary data.</text>
</comment>
<dbReference type="Pfam" id="PF00155">
    <property type="entry name" value="Aminotran_1_2"/>
    <property type="match status" value="1"/>
</dbReference>
<evidence type="ECO:0000313" key="8">
    <source>
        <dbReference type="EMBL" id="MDR6537873.1"/>
    </source>
</evidence>
<keyword evidence="3 6" id="KW-0032">Aminotransferase</keyword>
<gene>
    <name evidence="8" type="ORF">J2739_003659</name>
</gene>
<feature type="domain" description="Aminotransferase class I/classII large" evidence="7">
    <location>
        <begin position="35"/>
        <end position="394"/>
    </location>
</feature>
<evidence type="ECO:0000259" key="7">
    <source>
        <dbReference type="Pfam" id="PF00155"/>
    </source>
</evidence>
<dbReference type="Proteomes" id="UP001184230">
    <property type="component" value="Unassembled WGS sequence"/>
</dbReference>
<dbReference type="InterPro" id="IPR050596">
    <property type="entry name" value="AspAT/PAT-like"/>
</dbReference>
<dbReference type="PANTHER" id="PTHR46383">
    <property type="entry name" value="ASPARTATE AMINOTRANSFERASE"/>
    <property type="match status" value="1"/>
</dbReference>
<sequence length="400" mass="43024">MREAIHNLEASKIREVANAGIGRADVLAFWFGEGDEVTPEPIRQAAIASLQQGETFYAHNLGLPELREAVARYMSGLHPAIDAARIAITSGGVSALMLAMQALVDAGDEVVAVTPVWPNLTAQPAILGARVRCVSLVPKAGQWTLDLDALRATVTPATKLLVLNAPNNPTGWTLTRAEQQEILDHCRRTGTWILADEVYERLYFEPSPTPSGLKQDAPSDGPVPNGCAPSFLDVAAPDDRLVVVHSFSKSFLMTGWRLGWLVLPPALVEGMGKLIEFNTSCTSVFTQRAGIAALAHSAEITPRVVAHLKTCRDTLIPLLAELPGVQVAPARGGMYAFFRLEGFDDSLALAKRLVAEAGLGLAPGSAFAPEAQGWLRWCFASKDPGRLVEGVSRLKRWLAQ</sequence>
<evidence type="ECO:0000256" key="5">
    <source>
        <dbReference type="ARBA" id="ARBA00022898"/>
    </source>
</evidence>
<dbReference type="Gene3D" id="3.40.640.10">
    <property type="entry name" value="Type I PLP-dependent aspartate aminotransferase-like (Major domain)"/>
    <property type="match status" value="1"/>
</dbReference>
<proteinExistence type="inferred from homology"/>
<dbReference type="NCBIfam" id="NF004770">
    <property type="entry name" value="PRK06108.1"/>
    <property type="match status" value="1"/>
</dbReference>
<dbReference type="PROSITE" id="PS00105">
    <property type="entry name" value="AA_TRANSFER_CLASS_1"/>
    <property type="match status" value="1"/>
</dbReference>
<comment type="cofactor">
    <cofactor evidence="1 6">
        <name>pyridoxal 5'-phosphate</name>
        <dbReference type="ChEBI" id="CHEBI:597326"/>
    </cofactor>
</comment>
<dbReference type="InterPro" id="IPR015421">
    <property type="entry name" value="PyrdxlP-dep_Trfase_major"/>
</dbReference>
<dbReference type="CDD" id="cd00609">
    <property type="entry name" value="AAT_like"/>
    <property type="match status" value="1"/>
</dbReference>
<dbReference type="EMBL" id="JAVDRF010000008">
    <property type="protein sequence ID" value="MDR6537873.1"/>
    <property type="molecule type" value="Genomic_DNA"/>
</dbReference>
<keyword evidence="9" id="KW-1185">Reference proteome</keyword>
<dbReference type="InterPro" id="IPR004838">
    <property type="entry name" value="NHTrfase_class1_PyrdxlP-BS"/>
</dbReference>
<reference evidence="8 9" key="1">
    <citation type="submission" date="2023-07" db="EMBL/GenBank/DDBJ databases">
        <title>Sorghum-associated microbial communities from plants grown in Nebraska, USA.</title>
        <authorList>
            <person name="Schachtman D."/>
        </authorList>
    </citation>
    <scope>NUCLEOTIDE SEQUENCE [LARGE SCALE GENOMIC DNA]</scope>
    <source>
        <strain evidence="8 9">DS1781</strain>
    </source>
</reference>
<dbReference type="SUPFAM" id="SSF53383">
    <property type="entry name" value="PLP-dependent transferases"/>
    <property type="match status" value="1"/>
</dbReference>
<keyword evidence="4 6" id="KW-0808">Transferase</keyword>
<name>A0ABU1NHE5_9BURK</name>
<comment type="similarity">
    <text evidence="2 6">Belongs to the class-I pyridoxal-phosphate-dependent aminotransferase family.</text>
</comment>
<keyword evidence="5" id="KW-0663">Pyridoxal phosphate</keyword>
<protein>
    <recommendedName>
        <fullName evidence="6">Aminotransferase</fullName>
        <ecNumber evidence="6">2.6.1.-</ecNumber>
    </recommendedName>
</protein>
<dbReference type="InterPro" id="IPR004839">
    <property type="entry name" value="Aminotransferase_I/II_large"/>
</dbReference>
<organism evidence="8 9">
    <name type="scientific">Variovorax soli</name>
    <dbReference type="NCBI Taxonomy" id="376815"/>
    <lineage>
        <taxon>Bacteria</taxon>
        <taxon>Pseudomonadati</taxon>
        <taxon>Pseudomonadota</taxon>
        <taxon>Betaproteobacteria</taxon>
        <taxon>Burkholderiales</taxon>
        <taxon>Comamonadaceae</taxon>
        <taxon>Variovorax</taxon>
    </lineage>
</organism>
<evidence type="ECO:0000256" key="1">
    <source>
        <dbReference type="ARBA" id="ARBA00001933"/>
    </source>
</evidence>
<evidence type="ECO:0000256" key="6">
    <source>
        <dbReference type="RuleBase" id="RU000481"/>
    </source>
</evidence>
<dbReference type="EC" id="2.6.1.-" evidence="6"/>
<accession>A0ABU1NHE5</accession>
<evidence type="ECO:0000256" key="3">
    <source>
        <dbReference type="ARBA" id="ARBA00022576"/>
    </source>
</evidence>
<evidence type="ECO:0000256" key="2">
    <source>
        <dbReference type="ARBA" id="ARBA00007441"/>
    </source>
</evidence>